<dbReference type="RefSeq" id="WP_184742903.1">
    <property type="nucleotide sequence ID" value="NZ_JACHGJ010000001.1"/>
</dbReference>
<feature type="binding site" evidence="9">
    <location>
        <position position="243"/>
    </location>
    <ligand>
        <name>glycerol</name>
        <dbReference type="ChEBI" id="CHEBI:17754"/>
    </ligand>
</feature>
<dbReference type="NCBIfam" id="NF000756">
    <property type="entry name" value="PRK00047.1"/>
    <property type="match status" value="1"/>
</dbReference>
<feature type="binding site" evidence="9">
    <location>
        <position position="14"/>
    </location>
    <ligand>
        <name>ATP</name>
        <dbReference type="ChEBI" id="CHEBI:30616"/>
    </ligand>
</feature>
<comment type="catalytic activity">
    <reaction evidence="8 9">
        <text>glycerol + ATP = sn-glycerol 3-phosphate + ADP + H(+)</text>
        <dbReference type="Rhea" id="RHEA:21644"/>
        <dbReference type="ChEBI" id="CHEBI:15378"/>
        <dbReference type="ChEBI" id="CHEBI:17754"/>
        <dbReference type="ChEBI" id="CHEBI:30616"/>
        <dbReference type="ChEBI" id="CHEBI:57597"/>
        <dbReference type="ChEBI" id="CHEBI:456216"/>
        <dbReference type="EC" id="2.7.1.30"/>
    </reaction>
</comment>
<dbReference type="GO" id="GO:0004370">
    <property type="term" value="F:glycerol kinase activity"/>
    <property type="evidence" value="ECO:0007669"/>
    <property type="project" value="UniProtKB-UniRule"/>
</dbReference>
<name>A0A841R7M8_9SPIO</name>
<dbReference type="InterPro" id="IPR018485">
    <property type="entry name" value="FGGY_C"/>
</dbReference>
<comment type="activity regulation">
    <text evidence="9">Inhibited by fructose 1,6-bisphosphate (FBP).</text>
</comment>
<organism evidence="13 14">
    <name type="scientific">Spirochaeta isovalerica</name>
    <dbReference type="NCBI Taxonomy" id="150"/>
    <lineage>
        <taxon>Bacteria</taxon>
        <taxon>Pseudomonadati</taxon>
        <taxon>Spirochaetota</taxon>
        <taxon>Spirochaetia</taxon>
        <taxon>Spirochaetales</taxon>
        <taxon>Spirochaetaceae</taxon>
        <taxon>Spirochaeta</taxon>
    </lineage>
</organism>
<evidence type="ECO:0000256" key="2">
    <source>
        <dbReference type="ARBA" id="ARBA00009156"/>
    </source>
</evidence>
<feature type="binding site" evidence="9">
    <location>
        <position position="134"/>
    </location>
    <ligand>
        <name>glycerol</name>
        <dbReference type="ChEBI" id="CHEBI:17754"/>
    </ligand>
</feature>
<feature type="domain" description="Carbohydrate kinase FGGY C-terminal" evidence="12">
    <location>
        <begin position="260"/>
        <end position="448"/>
    </location>
</feature>
<evidence type="ECO:0000259" key="11">
    <source>
        <dbReference type="Pfam" id="PF00370"/>
    </source>
</evidence>
<comment type="pathway">
    <text evidence="1 9">Polyol metabolism; glycerol degradation via glycerol kinase pathway; sn-glycerol 3-phosphate from glycerol: step 1/1.</text>
</comment>
<protein>
    <recommendedName>
        <fullName evidence="9">Glycerol kinase</fullName>
        <ecNumber evidence="9">2.7.1.30</ecNumber>
    </recommendedName>
    <alternativeName>
        <fullName evidence="9">ATP:glycerol 3-phosphotransferase</fullName>
    </alternativeName>
    <alternativeName>
        <fullName evidence="9">Glycerokinase</fullName>
        <shortName evidence="9">GK</shortName>
    </alternativeName>
</protein>
<feature type="binding site" evidence="9">
    <location>
        <position position="243"/>
    </location>
    <ligand>
        <name>sn-glycerol 3-phosphate</name>
        <dbReference type="ChEBI" id="CHEBI:57597"/>
    </ligand>
</feature>
<dbReference type="PROSITE" id="PS00933">
    <property type="entry name" value="FGGY_KINASES_1"/>
    <property type="match status" value="1"/>
</dbReference>
<feature type="binding site" evidence="9">
    <location>
        <position position="265"/>
    </location>
    <ligand>
        <name>ATP</name>
        <dbReference type="ChEBI" id="CHEBI:30616"/>
    </ligand>
</feature>
<evidence type="ECO:0000256" key="3">
    <source>
        <dbReference type="ARBA" id="ARBA00022679"/>
    </source>
</evidence>
<evidence type="ECO:0000256" key="10">
    <source>
        <dbReference type="RuleBase" id="RU003733"/>
    </source>
</evidence>
<dbReference type="GO" id="GO:0005829">
    <property type="term" value="C:cytosol"/>
    <property type="evidence" value="ECO:0007669"/>
    <property type="project" value="UniProtKB-ARBA"/>
</dbReference>
<dbReference type="InterPro" id="IPR043129">
    <property type="entry name" value="ATPase_NBD"/>
</dbReference>
<gene>
    <name evidence="9" type="primary">glpK</name>
    <name evidence="13" type="ORF">HNR50_000381</name>
</gene>
<keyword evidence="6 9" id="KW-0319">Glycerol metabolism</keyword>
<keyword evidence="7 9" id="KW-0067">ATP-binding</keyword>
<evidence type="ECO:0000313" key="13">
    <source>
        <dbReference type="EMBL" id="MBB6478748.1"/>
    </source>
</evidence>
<feature type="binding site" evidence="9">
    <location>
        <position position="312"/>
    </location>
    <ligand>
        <name>ATP</name>
        <dbReference type="ChEBI" id="CHEBI:30616"/>
    </ligand>
</feature>
<dbReference type="InterPro" id="IPR018484">
    <property type="entry name" value="FGGY_N"/>
</dbReference>
<comment type="similarity">
    <text evidence="2 9 10">Belongs to the FGGY kinase family.</text>
</comment>
<keyword evidence="14" id="KW-1185">Reference proteome</keyword>
<feature type="binding site" evidence="9">
    <location>
        <position position="265"/>
    </location>
    <ligand>
        <name>ADP</name>
        <dbReference type="ChEBI" id="CHEBI:456216"/>
    </ligand>
</feature>
<dbReference type="Proteomes" id="UP000587760">
    <property type="component" value="Unassembled WGS sequence"/>
</dbReference>
<keyword evidence="4 9" id="KW-0547">Nucleotide-binding</keyword>
<dbReference type="Pfam" id="PF02782">
    <property type="entry name" value="FGGY_C"/>
    <property type="match status" value="1"/>
</dbReference>
<feature type="binding site" evidence="9">
    <location>
        <position position="83"/>
    </location>
    <ligand>
        <name>glycerol</name>
        <dbReference type="ChEBI" id="CHEBI:17754"/>
    </ligand>
</feature>
<dbReference type="PROSITE" id="PS00445">
    <property type="entry name" value="FGGY_KINASES_2"/>
    <property type="match status" value="1"/>
</dbReference>
<feature type="binding site" evidence="9">
    <location>
        <position position="16"/>
    </location>
    <ligand>
        <name>ADP</name>
        <dbReference type="ChEBI" id="CHEBI:456216"/>
    </ligand>
</feature>
<dbReference type="PANTHER" id="PTHR10196">
    <property type="entry name" value="SUGAR KINASE"/>
    <property type="match status" value="1"/>
</dbReference>
<feature type="binding site" evidence="9">
    <location>
        <position position="83"/>
    </location>
    <ligand>
        <name>sn-glycerol 3-phosphate</name>
        <dbReference type="ChEBI" id="CHEBI:57597"/>
    </ligand>
</feature>
<sequence length="496" mass="55195">MKKYIISLDQGTTSSRVLLVNKSGNIEAVAQQEFTQIYPREKWVEHDPVEIWNCQIDVFKQALGRNNIDASDIEAIGITNQRETTVVWDINTGKPVYNAIVWQCRRTVDICESIREKGLADKIKAKTGLPLDAYFSATKIMWILENVEGAREKAEKGDLLFGTIDTWLLWNLTGGKIHKTDFTNASRTMIFNIHELKWDEELLQEFNIPVSMLPQVEDSSFLYGHTDKELFGVEIPITGIAGDQQSALFGQMCLNKGDVKNTYGTGCFMLMNTGEKPVASENGLLTTIAIARNGVIHYALEGSVFMAGAVIQWLRDDLRIISDAMETETMALSVKDSHGVYLVSAFQGIGTPYWDMDARAGILGLTRGAKKEHIVRAALESIAYRSKDVLDVMVSDSGIDITSLKVDGGASRNNFLLQFQSDITGVDVIRPQLVETTAMGAAFLAGLATGFWKDVDELASVWSEDRIFSSTMDTGTRETLYKGWKKAISRVINWDN</sequence>
<feature type="binding site" evidence="9">
    <location>
        <position position="244"/>
    </location>
    <ligand>
        <name>glycerol</name>
        <dbReference type="ChEBI" id="CHEBI:17754"/>
    </ligand>
</feature>
<dbReference type="InterPro" id="IPR000577">
    <property type="entry name" value="Carb_kinase_FGGY"/>
</dbReference>
<evidence type="ECO:0000313" key="14">
    <source>
        <dbReference type="Proteomes" id="UP000587760"/>
    </source>
</evidence>
<feature type="binding site" evidence="9">
    <location>
        <position position="134"/>
    </location>
    <ligand>
        <name>sn-glycerol 3-phosphate</name>
        <dbReference type="ChEBI" id="CHEBI:57597"/>
    </ligand>
</feature>
<dbReference type="FunFam" id="3.30.420.40:FF:000007">
    <property type="entry name" value="Glycerol kinase"/>
    <property type="match status" value="1"/>
</dbReference>
<dbReference type="UniPathway" id="UPA00618">
    <property type="reaction ID" value="UER00672"/>
</dbReference>
<accession>A0A841R7M8</accession>
<feature type="binding site" evidence="9">
    <location>
        <position position="13"/>
    </location>
    <ligand>
        <name>ATP</name>
        <dbReference type="ChEBI" id="CHEBI:30616"/>
    </ligand>
</feature>
<feature type="binding site" evidence="9">
    <location>
        <position position="409"/>
    </location>
    <ligand>
        <name>ATP</name>
        <dbReference type="ChEBI" id="CHEBI:30616"/>
    </ligand>
</feature>
<feature type="binding site" evidence="9">
    <location>
        <position position="308"/>
    </location>
    <ligand>
        <name>ATP</name>
        <dbReference type="ChEBI" id="CHEBI:30616"/>
    </ligand>
</feature>
<dbReference type="AlphaFoldDB" id="A0A841R7M8"/>
<dbReference type="Gene3D" id="3.30.420.40">
    <property type="match status" value="2"/>
</dbReference>
<feature type="binding site" evidence="9">
    <location>
        <position position="12"/>
    </location>
    <ligand>
        <name>sn-glycerol 3-phosphate</name>
        <dbReference type="ChEBI" id="CHEBI:57597"/>
    </ligand>
</feature>
<keyword evidence="5 9" id="KW-0418">Kinase</keyword>
<proteinExistence type="inferred from homology"/>
<reference evidence="13 14" key="1">
    <citation type="submission" date="2020-08" db="EMBL/GenBank/DDBJ databases">
        <title>Genomic Encyclopedia of Type Strains, Phase IV (KMG-IV): sequencing the most valuable type-strain genomes for metagenomic binning, comparative biology and taxonomic classification.</title>
        <authorList>
            <person name="Goeker M."/>
        </authorList>
    </citation>
    <scope>NUCLEOTIDE SEQUENCE [LARGE SCALE GENOMIC DNA]</scope>
    <source>
        <strain evidence="13 14">DSM 2461</strain>
    </source>
</reference>
<comment type="caution">
    <text evidence="13">The sequence shown here is derived from an EMBL/GenBank/DDBJ whole genome shotgun (WGS) entry which is preliminary data.</text>
</comment>
<feature type="domain" description="Carbohydrate kinase FGGY N-terminal" evidence="11">
    <location>
        <begin position="4"/>
        <end position="250"/>
    </location>
</feature>
<feature type="binding site" evidence="9">
    <location>
        <position position="409"/>
    </location>
    <ligand>
        <name>ADP</name>
        <dbReference type="ChEBI" id="CHEBI:456216"/>
    </ligand>
</feature>
<feature type="binding site" evidence="9">
    <location>
        <position position="308"/>
    </location>
    <ligand>
        <name>ADP</name>
        <dbReference type="ChEBI" id="CHEBI:456216"/>
    </ligand>
</feature>
<keyword evidence="3 9" id="KW-0808">Transferase</keyword>
<dbReference type="HAMAP" id="MF_00186">
    <property type="entry name" value="Glycerol_kin"/>
    <property type="match status" value="1"/>
</dbReference>
<feature type="binding site" evidence="9">
    <location>
        <position position="12"/>
    </location>
    <ligand>
        <name>ATP</name>
        <dbReference type="ChEBI" id="CHEBI:30616"/>
    </ligand>
</feature>
<evidence type="ECO:0000256" key="1">
    <source>
        <dbReference type="ARBA" id="ARBA00005190"/>
    </source>
</evidence>
<dbReference type="SUPFAM" id="SSF53067">
    <property type="entry name" value="Actin-like ATPase domain"/>
    <property type="match status" value="2"/>
</dbReference>
<dbReference type="EMBL" id="JACHGJ010000001">
    <property type="protein sequence ID" value="MBB6478748.1"/>
    <property type="molecule type" value="Genomic_DNA"/>
</dbReference>
<feature type="binding site" evidence="9">
    <location>
        <position position="12"/>
    </location>
    <ligand>
        <name>ADP</name>
        <dbReference type="ChEBI" id="CHEBI:456216"/>
    </ligand>
</feature>
<dbReference type="InterPro" id="IPR018483">
    <property type="entry name" value="Carb_kinase_FGGY_CS"/>
</dbReference>
<evidence type="ECO:0000256" key="6">
    <source>
        <dbReference type="ARBA" id="ARBA00022798"/>
    </source>
</evidence>
<dbReference type="GO" id="GO:0019563">
    <property type="term" value="P:glycerol catabolic process"/>
    <property type="evidence" value="ECO:0007669"/>
    <property type="project" value="UniProtKB-UniRule"/>
</dbReference>
<feature type="binding site" evidence="9">
    <location>
        <position position="82"/>
    </location>
    <ligand>
        <name>glycerol</name>
        <dbReference type="ChEBI" id="CHEBI:17754"/>
    </ligand>
</feature>
<dbReference type="InterPro" id="IPR005999">
    <property type="entry name" value="Glycerol_kin"/>
</dbReference>
<evidence type="ECO:0000259" key="12">
    <source>
        <dbReference type="Pfam" id="PF02782"/>
    </source>
</evidence>
<dbReference type="Pfam" id="PF00370">
    <property type="entry name" value="FGGY_N"/>
    <property type="match status" value="1"/>
</dbReference>
<dbReference type="PIRSF" id="PIRSF000538">
    <property type="entry name" value="GlpK"/>
    <property type="match status" value="1"/>
</dbReference>
<evidence type="ECO:0000256" key="9">
    <source>
        <dbReference type="HAMAP-Rule" id="MF_00186"/>
    </source>
</evidence>
<comment type="function">
    <text evidence="9">Key enzyme in the regulation of glycerol uptake and metabolism. Catalyzes the phosphorylation of glycerol to yield sn-glycerol 3-phosphate.</text>
</comment>
<dbReference type="PANTHER" id="PTHR10196:SF69">
    <property type="entry name" value="GLYCEROL KINASE"/>
    <property type="match status" value="1"/>
</dbReference>
<evidence type="ECO:0000256" key="5">
    <source>
        <dbReference type="ARBA" id="ARBA00022777"/>
    </source>
</evidence>
<dbReference type="FunFam" id="3.30.420.40:FF:000008">
    <property type="entry name" value="Glycerol kinase"/>
    <property type="match status" value="1"/>
</dbReference>
<dbReference type="CDD" id="cd07786">
    <property type="entry name" value="FGGY_EcGK_like"/>
    <property type="match status" value="1"/>
</dbReference>
<dbReference type="GO" id="GO:0006072">
    <property type="term" value="P:glycerol-3-phosphate metabolic process"/>
    <property type="evidence" value="ECO:0007669"/>
    <property type="project" value="InterPro"/>
</dbReference>
<feature type="binding site" evidence="9">
    <location>
        <position position="82"/>
    </location>
    <ligand>
        <name>sn-glycerol 3-phosphate</name>
        <dbReference type="ChEBI" id="CHEBI:57597"/>
    </ligand>
</feature>
<evidence type="ECO:0000256" key="7">
    <source>
        <dbReference type="ARBA" id="ARBA00022840"/>
    </source>
</evidence>
<feature type="binding site" evidence="9">
    <location>
        <position position="413"/>
    </location>
    <ligand>
        <name>ADP</name>
        <dbReference type="ChEBI" id="CHEBI:456216"/>
    </ligand>
</feature>
<dbReference type="NCBIfam" id="TIGR01311">
    <property type="entry name" value="glycerol_kin"/>
    <property type="match status" value="1"/>
</dbReference>
<dbReference type="GO" id="GO:0005524">
    <property type="term" value="F:ATP binding"/>
    <property type="evidence" value="ECO:0007669"/>
    <property type="project" value="UniProtKB-UniRule"/>
</dbReference>
<evidence type="ECO:0000256" key="8">
    <source>
        <dbReference type="ARBA" id="ARBA00052101"/>
    </source>
</evidence>
<dbReference type="EC" id="2.7.1.30" evidence="9"/>
<evidence type="ECO:0000256" key="4">
    <source>
        <dbReference type="ARBA" id="ARBA00022741"/>
    </source>
</evidence>